<dbReference type="InterPro" id="IPR041667">
    <property type="entry name" value="Cupin_8"/>
</dbReference>
<dbReference type="AlphaFoldDB" id="A0AA37WCV1"/>
<dbReference type="PANTHER" id="PTHR12461:SF106">
    <property type="entry name" value="BIFUNCTIONAL PEPTIDASE AND ARGINYL-HYDROXYLASE JMJD5"/>
    <property type="match status" value="1"/>
</dbReference>
<dbReference type="GO" id="GO:0046872">
    <property type="term" value="F:metal ion binding"/>
    <property type="evidence" value="ECO:0007669"/>
    <property type="project" value="UniProtKB-KW"/>
</dbReference>
<evidence type="ECO:0000256" key="1">
    <source>
        <dbReference type="ARBA" id="ARBA00001954"/>
    </source>
</evidence>
<dbReference type="GO" id="GO:0016491">
    <property type="term" value="F:oxidoreductase activity"/>
    <property type="evidence" value="ECO:0007669"/>
    <property type="project" value="UniProtKB-KW"/>
</dbReference>
<accession>A0AA37WCV1</accession>
<dbReference type="PROSITE" id="PS51184">
    <property type="entry name" value="JMJC"/>
    <property type="match status" value="1"/>
</dbReference>
<evidence type="ECO:0000313" key="7">
    <source>
        <dbReference type="Proteomes" id="UP001156666"/>
    </source>
</evidence>
<dbReference type="Gene3D" id="2.60.120.650">
    <property type="entry name" value="Cupin"/>
    <property type="match status" value="1"/>
</dbReference>
<evidence type="ECO:0000256" key="2">
    <source>
        <dbReference type="ARBA" id="ARBA00022723"/>
    </source>
</evidence>
<evidence type="ECO:0000313" key="6">
    <source>
        <dbReference type="EMBL" id="GLR16916.1"/>
    </source>
</evidence>
<gene>
    <name evidence="6" type="ORF">GCM10007940_15310</name>
</gene>
<keyword evidence="4" id="KW-0408">Iron</keyword>
<organism evidence="6 7">
    <name type="scientific">Portibacter lacus</name>
    <dbReference type="NCBI Taxonomy" id="1099794"/>
    <lineage>
        <taxon>Bacteria</taxon>
        <taxon>Pseudomonadati</taxon>
        <taxon>Bacteroidota</taxon>
        <taxon>Saprospiria</taxon>
        <taxon>Saprospirales</taxon>
        <taxon>Haliscomenobacteraceae</taxon>
        <taxon>Portibacter</taxon>
    </lineage>
</organism>
<reference evidence="6" key="2">
    <citation type="submission" date="2023-01" db="EMBL/GenBank/DDBJ databases">
        <title>Draft genome sequence of Portibacter lacus strain NBRC 108769.</title>
        <authorList>
            <person name="Sun Q."/>
            <person name="Mori K."/>
        </authorList>
    </citation>
    <scope>NUCLEOTIDE SEQUENCE</scope>
    <source>
        <strain evidence="6">NBRC 108769</strain>
    </source>
</reference>
<feature type="domain" description="JmjC" evidence="5">
    <location>
        <begin position="103"/>
        <end position="252"/>
    </location>
</feature>
<sequence length="285" mass="33709">MKLNPIEKVQQLSKADFTKYFLEPKRPVIFKDLSAQWPAVNKWTFDYFKENYGDLEVSLIDKSFNSAENYFKSVKKLRFYEYLDLLEQNKPIDLRLFLFDIFKEAPELTNDISFPEIMNGFIKNYKFMFFGGRESVTNLHFDVDCSHVFLTQFQTRKKVILFSPEESKKLYHLPFTTMSKFDPENPDFEKYPLAEYLNGYEGTIEHGETVFIPSEWWHYLRYIDGGFSLALRANDSPLTILKGGLHLVQHQLIDLSLSKVLGANWHKWKEDQARKKAKKLEHELV</sequence>
<dbReference type="EMBL" id="BSOH01000007">
    <property type="protein sequence ID" value="GLR16916.1"/>
    <property type="molecule type" value="Genomic_DNA"/>
</dbReference>
<proteinExistence type="predicted"/>
<protein>
    <recommendedName>
        <fullName evidence="5">JmjC domain-containing protein</fullName>
    </recommendedName>
</protein>
<comment type="caution">
    <text evidence="6">The sequence shown here is derived from an EMBL/GenBank/DDBJ whole genome shotgun (WGS) entry which is preliminary data.</text>
</comment>
<evidence type="ECO:0000256" key="3">
    <source>
        <dbReference type="ARBA" id="ARBA00023002"/>
    </source>
</evidence>
<name>A0AA37WCV1_9BACT</name>
<dbReference type="SUPFAM" id="SSF51197">
    <property type="entry name" value="Clavaminate synthase-like"/>
    <property type="match status" value="1"/>
</dbReference>
<comment type="cofactor">
    <cofactor evidence="1">
        <name>Fe(2+)</name>
        <dbReference type="ChEBI" id="CHEBI:29033"/>
    </cofactor>
</comment>
<dbReference type="SMART" id="SM00558">
    <property type="entry name" value="JmjC"/>
    <property type="match status" value="1"/>
</dbReference>
<dbReference type="InterPro" id="IPR003347">
    <property type="entry name" value="JmjC_dom"/>
</dbReference>
<dbReference type="PANTHER" id="PTHR12461">
    <property type="entry name" value="HYPOXIA-INDUCIBLE FACTOR 1 ALPHA INHIBITOR-RELATED"/>
    <property type="match status" value="1"/>
</dbReference>
<keyword evidence="3" id="KW-0560">Oxidoreductase</keyword>
<evidence type="ECO:0000259" key="5">
    <source>
        <dbReference type="PROSITE" id="PS51184"/>
    </source>
</evidence>
<dbReference type="RefSeq" id="WP_235290904.1">
    <property type="nucleotide sequence ID" value="NZ_BSOH01000007.1"/>
</dbReference>
<dbReference type="Proteomes" id="UP001156666">
    <property type="component" value="Unassembled WGS sequence"/>
</dbReference>
<keyword evidence="7" id="KW-1185">Reference proteome</keyword>
<reference evidence="6" key="1">
    <citation type="journal article" date="2014" name="Int. J. Syst. Evol. Microbiol.">
        <title>Complete genome sequence of Corynebacterium casei LMG S-19264T (=DSM 44701T), isolated from a smear-ripened cheese.</title>
        <authorList>
            <consortium name="US DOE Joint Genome Institute (JGI-PGF)"/>
            <person name="Walter F."/>
            <person name="Albersmeier A."/>
            <person name="Kalinowski J."/>
            <person name="Ruckert C."/>
        </authorList>
    </citation>
    <scope>NUCLEOTIDE SEQUENCE</scope>
    <source>
        <strain evidence="6">NBRC 108769</strain>
    </source>
</reference>
<dbReference type="Pfam" id="PF13621">
    <property type="entry name" value="Cupin_8"/>
    <property type="match status" value="1"/>
</dbReference>
<keyword evidence="2" id="KW-0479">Metal-binding</keyword>
<evidence type="ECO:0000256" key="4">
    <source>
        <dbReference type="ARBA" id="ARBA00023004"/>
    </source>
</evidence>